<accession>A0A3B0X3W6</accession>
<organism evidence="1">
    <name type="scientific">hydrothermal vent metagenome</name>
    <dbReference type="NCBI Taxonomy" id="652676"/>
    <lineage>
        <taxon>unclassified sequences</taxon>
        <taxon>metagenomes</taxon>
        <taxon>ecological metagenomes</taxon>
    </lineage>
</organism>
<dbReference type="Gene3D" id="1.10.1220.10">
    <property type="entry name" value="Met repressor-like"/>
    <property type="match status" value="1"/>
</dbReference>
<protein>
    <submittedName>
        <fullName evidence="1">Uncharacterized protein</fullName>
    </submittedName>
</protein>
<gene>
    <name evidence="1" type="ORF">MNBD_GAMMA11-381</name>
</gene>
<evidence type="ECO:0000313" key="1">
    <source>
        <dbReference type="EMBL" id="VAW58172.1"/>
    </source>
</evidence>
<dbReference type="SUPFAM" id="SSF47598">
    <property type="entry name" value="Ribbon-helix-helix"/>
    <property type="match status" value="1"/>
</dbReference>
<sequence>MGVTSIRLQPEIESPLEKLATQLDRSKNYLINQAIKEFLARKTLDEKKWNDTLDALESVKSSRLVEEQSVDEWLDGWGKDSESKPPET</sequence>
<dbReference type="EMBL" id="UOFG01000022">
    <property type="protein sequence ID" value="VAW58172.1"/>
    <property type="molecule type" value="Genomic_DNA"/>
</dbReference>
<dbReference type="CDD" id="cd22233">
    <property type="entry name" value="RHH_CopAso-like"/>
    <property type="match status" value="1"/>
</dbReference>
<proteinExistence type="predicted"/>
<dbReference type="GO" id="GO:0006355">
    <property type="term" value="P:regulation of DNA-templated transcription"/>
    <property type="evidence" value="ECO:0007669"/>
    <property type="project" value="InterPro"/>
</dbReference>
<dbReference type="AlphaFoldDB" id="A0A3B0X3W6"/>
<dbReference type="InterPro" id="IPR013321">
    <property type="entry name" value="Arc_rbn_hlx_hlx"/>
</dbReference>
<reference evidence="1" key="1">
    <citation type="submission" date="2018-06" db="EMBL/GenBank/DDBJ databases">
        <authorList>
            <person name="Zhirakovskaya E."/>
        </authorList>
    </citation>
    <scope>NUCLEOTIDE SEQUENCE</scope>
</reference>
<dbReference type="InterPro" id="IPR010985">
    <property type="entry name" value="Ribbon_hlx_hlx"/>
</dbReference>
<name>A0A3B0X3W6_9ZZZZ</name>